<dbReference type="InterPro" id="IPR009014">
    <property type="entry name" value="Transketo_C/PFOR_II"/>
</dbReference>
<proteinExistence type="predicted"/>
<dbReference type="AlphaFoldDB" id="X1S319"/>
<comment type="caution">
    <text evidence="1">The sequence shown here is derived from an EMBL/GenBank/DDBJ whole genome shotgun (WGS) entry which is preliminary data.</text>
</comment>
<protein>
    <submittedName>
        <fullName evidence="1">Uncharacterized protein</fullName>
    </submittedName>
</protein>
<evidence type="ECO:0000313" key="1">
    <source>
        <dbReference type="EMBL" id="GAI62199.1"/>
    </source>
</evidence>
<organism evidence="1">
    <name type="scientific">marine sediment metagenome</name>
    <dbReference type="NCBI Taxonomy" id="412755"/>
    <lineage>
        <taxon>unclassified sequences</taxon>
        <taxon>metagenomes</taxon>
        <taxon>ecological metagenomes</taxon>
    </lineage>
</organism>
<gene>
    <name evidence="1" type="ORF">S12H4_07930</name>
</gene>
<accession>X1S319</accession>
<dbReference type="Gene3D" id="3.40.50.920">
    <property type="match status" value="1"/>
</dbReference>
<name>X1S319_9ZZZZ</name>
<dbReference type="EMBL" id="BARW01002998">
    <property type="protein sequence ID" value="GAI62199.1"/>
    <property type="molecule type" value="Genomic_DNA"/>
</dbReference>
<reference evidence="1" key="1">
    <citation type="journal article" date="2014" name="Front. Microbiol.">
        <title>High frequency of phylogenetically diverse reductive dehalogenase-homologous genes in deep subseafloor sedimentary metagenomes.</title>
        <authorList>
            <person name="Kawai M."/>
            <person name="Futagami T."/>
            <person name="Toyoda A."/>
            <person name="Takaki Y."/>
            <person name="Nishi S."/>
            <person name="Hori S."/>
            <person name="Arai W."/>
            <person name="Tsubouchi T."/>
            <person name="Morono Y."/>
            <person name="Uchiyama I."/>
            <person name="Ito T."/>
            <person name="Fujiyama A."/>
            <person name="Inagaki F."/>
            <person name="Takami H."/>
        </authorList>
    </citation>
    <scope>NUCLEOTIDE SEQUENCE</scope>
    <source>
        <strain evidence="1">Expedition CK06-06</strain>
    </source>
</reference>
<sequence length="56" mass="6335">MITAGKKHNTPLLLDMMGVEDQFGLSGVSWELIKTFELTAEHIAKRTKALSEKKYK</sequence>